<organism evidence="1 2">
    <name type="scientific">Campylobacter subantarcticus LMG 24374</name>
    <dbReference type="NCBI Taxonomy" id="1388751"/>
    <lineage>
        <taxon>Bacteria</taxon>
        <taxon>Pseudomonadati</taxon>
        <taxon>Campylobacterota</taxon>
        <taxon>Epsilonproteobacteria</taxon>
        <taxon>Campylobacterales</taxon>
        <taxon>Campylobacteraceae</taxon>
        <taxon>Campylobacter</taxon>
    </lineage>
</organism>
<dbReference type="HOGENOM" id="CLU_2768089_0_0_7"/>
<dbReference type="EMBL" id="CP007772">
    <property type="protein sequence ID" value="AJC90174.1"/>
    <property type="molecule type" value="Genomic_DNA"/>
</dbReference>
<gene>
    <name evidence="1" type="ORF">CSUB8521_0281</name>
</gene>
<proteinExistence type="predicted"/>
<sequence>MFTPKTKCELVALVREELIALDEIDVNLITDMSYMFYCCKSFNKVSYCLPIWSIQSPMATRTMTYPKNP</sequence>
<accession>A0A0A8HB80</accession>
<reference evidence="1 2" key="1">
    <citation type="journal article" date="2014" name="Genome Biol. Evol.">
        <title>Comparative Genomics of the Campylobacter lari Group.</title>
        <authorList>
            <person name="Miller W.G."/>
            <person name="Yee E."/>
            <person name="Chapman M.H."/>
            <person name="Smith T.P."/>
            <person name="Bono J.L."/>
            <person name="Huynh S."/>
            <person name="Parker C.T."/>
            <person name="Vandamme P."/>
            <person name="Luong K."/>
            <person name="Korlach J."/>
        </authorList>
    </citation>
    <scope>NUCLEOTIDE SEQUENCE [LARGE SCALE GENOMIC DNA]</scope>
    <source>
        <strain evidence="1 2">LMG 24374</strain>
    </source>
</reference>
<dbReference type="RefSeq" id="WP_039662726.1">
    <property type="nucleotide sequence ID" value="NZ_CP007772.1"/>
</dbReference>
<evidence type="ECO:0000313" key="1">
    <source>
        <dbReference type="EMBL" id="AJC90174.1"/>
    </source>
</evidence>
<dbReference type="Proteomes" id="UP000031135">
    <property type="component" value="Chromosome"/>
</dbReference>
<dbReference type="KEGG" id="csm:CSUB8521_0281"/>
<dbReference type="OrthoDB" id="5354002at2"/>
<protein>
    <submittedName>
        <fullName evidence="1">Uncharacterized protein</fullName>
    </submittedName>
</protein>
<evidence type="ECO:0000313" key="2">
    <source>
        <dbReference type="Proteomes" id="UP000031135"/>
    </source>
</evidence>
<name>A0A0A8HB80_9BACT</name>
<dbReference type="AlphaFoldDB" id="A0A0A8HB80"/>